<dbReference type="PANTHER" id="PTHR43881:SF1">
    <property type="entry name" value="GAMMA-GLUTAMYLTRANSPEPTIDASE (AFU_ORTHOLOGUE AFUA_4G13580)"/>
    <property type="match status" value="1"/>
</dbReference>
<dbReference type="HOGENOM" id="CLU_505814_0_0_7"/>
<keyword evidence="2" id="KW-1185">Reference proteome</keyword>
<dbReference type="SUPFAM" id="SSF56235">
    <property type="entry name" value="N-terminal nucleophile aminohydrolases (Ntn hydrolases)"/>
    <property type="match status" value="1"/>
</dbReference>
<dbReference type="PANTHER" id="PTHR43881">
    <property type="entry name" value="GAMMA-GLUTAMYLTRANSPEPTIDASE (AFU_ORTHOLOGUE AFUA_4G13580)"/>
    <property type="match status" value="1"/>
</dbReference>
<feature type="non-terminal residue" evidence="1">
    <location>
        <position position="1"/>
    </location>
</feature>
<evidence type="ECO:0000313" key="1">
    <source>
        <dbReference type="EMBL" id="ETX04461.1"/>
    </source>
</evidence>
<dbReference type="Gene3D" id="3.60.20.40">
    <property type="match status" value="1"/>
</dbReference>
<dbReference type="MEROPS" id="T03.014"/>
<reference evidence="1 2" key="1">
    <citation type="journal article" date="2014" name="Nature">
        <title>An environmental bacterial taxon with a large and distinct metabolic repertoire.</title>
        <authorList>
            <person name="Wilson M.C."/>
            <person name="Mori T."/>
            <person name="Ruckert C."/>
            <person name="Uria A.R."/>
            <person name="Helf M.J."/>
            <person name="Takada K."/>
            <person name="Gernert C."/>
            <person name="Steffens U.A."/>
            <person name="Heycke N."/>
            <person name="Schmitt S."/>
            <person name="Rinke C."/>
            <person name="Helfrich E.J."/>
            <person name="Brachmann A.O."/>
            <person name="Gurgui C."/>
            <person name="Wakimoto T."/>
            <person name="Kracht M."/>
            <person name="Crusemann M."/>
            <person name="Hentschel U."/>
            <person name="Abe I."/>
            <person name="Matsunaga S."/>
            <person name="Kalinowski J."/>
            <person name="Takeyama H."/>
            <person name="Piel J."/>
        </authorList>
    </citation>
    <scope>NUCLEOTIDE SEQUENCE [LARGE SCALE GENOMIC DNA]</scope>
    <source>
        <strain evidence="2">TSY2</strain>
    </source>
</reference>
<dbReference type="Proteomes" id="UP000019140">
    <property type="component" value="Unassembled WGS sequence"/>
</dbReference>
<dbReference type="InterPro" id="IPR043137">
    <property type="entry name" value="GGT_ssub_C"/>
</dbReference>
<dbReference type="Pfam" id="PF01019">
    <property type="entry name" value="G_glu_transpept"/>
    <property type="match status" value="1"/>
</dbReference>
<dbReference type="InterPro" id="IPR029055">
    <property type="entry name" value="Ntn_hydrolases_N"/>
</dbReference>
<protein>
    <recommendedName>
        <fullName evidence="3">Gamma-glutamyltransferase</fullName>
    </recommendedName>
</protein>
<dbReference type="AlphaFoldDB" id="W4M3D3"/>
<dbReference type="InterPro" id="IPR043138">
    <property type="entry name" value="GGT_lsub"/>
</dbReference>
<dbReference type="Gene3D" id="1.10.246.130">
    <property type="match status" value="1"/>
</dbReference>
<name>W4M3D3_9BACT</name>
<sequence length="538" mass="58882">EVPTLIYVAKEKKTFAISGMGWSPEAFTLDWCRTHGIDLIPGDGYLPACVPAVVDTWATAVARFGTMSFSQILQPVIELSANGFPVYPRLHDHLLTNFRKYTELYPTTGAVYYPNGRPPEVGDILRNPDFAEALKLMCRAEEANRHQGRHAGIQAARDVFYKGSIAERIITFISETPVEDASGTAHTGLLSYDDIAAWGATVEEPITYTYKGLDVHKCSGWTQGPTFLQHLAILEGFDLVQLGHNTADYLHVWLESAKLAFADREAYYGDPLFDQVPFDILLSAPYNAARRHLIDPHASLEMRPGDVGAGVPAYATVGVAEDNRLALDVEAREIKDLGLGHAHVGDTTHLDAVDQEGNMVAATPSGGWLGTSPVIKGLGFPLGTRGQMFYLNPDRPNALAPRKRPRATLTPSLVTRQGDPFMVFGTPGGDSQEQWTLQFFLNYVAFGMNLQEALDAPTVHSVHFPSSFYPRHAYPGHLVAESRIAPPVLAELQRRGHKVTVTEAWAHGKVMGIHYDTDRGIIIGGASPKGNIGYAIGW</sequence>
<organism evidence="1 2">
    <name type="scientific">Candidatus Entotheonella gemina</name>
    <dbReference type="NCBI Taxonomy" id="1429439"/>
    <lineage>
        <taxon>Bacteria</taxon>
        <taxon>Pseudomonadati</taxon>
        <taxon>Nitrospinota/Tectimicrobiota group</taxon>
        <taxon>Candidatus Tectimicrobiota</taxon>
        <taxon>Candidatus Entotheonellia</taxon>
        <taxon>Candidatus Entotheonellales</taxon>
        <taxon>Candidatus Entotheonellaceae</taxon>
        <taxon>Candidatus Entotheonella</taxon>
    </lineage>
</organism>
<dbReference type="InterPro" id="IPR052896">
    <property type="entry name" value="GGT-like_enzyme"/>
</dbReference>
<gene>
    <name evidence="1" type="ORF">ETSY2_28665</name>
</gene>
<proteinExistence type="predicted"/>
<dbReference type="PRINTS" id="PR01210">
    <property type="entry name" value="GGTRANSPTASE"/>
</dbReference>
<dbReference type="PATRIC" id="fig|1429439.4.peg.4864"/>
<comment type="caution">
    <text evidence="1">The sequence shown here is derived from an EMBL/GenBank/DDBJ whole genome shotgun (WGS) entry which is preliminary data.</text>
</comment>
<dbReference type="EMBL" id="AZHX01001213">
    <property type="protein sequence ID" value="ETX04461.1"/>
    <property type="molecule type" value="Genomic_DNA"/>
</dbReference>
<accession>W4M3D3</accession>
<evidence type="ECO:0000313" key="2">
    <source>
        <dbReference type="Proteomes" id="UP000019140"/>
    </source>
</evidence>
<evidence type="ECO:0008006" key="3">
    <source>
        <dbReference type="Google" id="ProtNLM"/>
    </source>
</evidence>